<dbReference type="Proteomes" id="UP000192439">
    <property type="component" value="Chromosome"/>
</dbReference>
<proteinExistence type="predicted"/>
<keyword evidence="3" id="KW-1185">Reference proteome</keyword>
<organism evidence="2 3">
    <name type="scientific">Microcystis aeruginosa PCC 7806SL</name>
    <dbReference type="NCBI Taxonomy" id="1903187"/>
    <lineage>
        <taxon>Bacteria</taxon>
        <taxon>Bacillati</taxon>
        <taxon>Cyanobacteriota</taxon>
        <taxon>Cyanophyceae</taxon>
        <taxon>Oscillatoriophycideae</taxon>
        <taxon>Chroococcales</taxon>
        <taxon>Microcystaceae</taxon>
        <taxon>Microcystis</taxon>
    </lineage>
</organism>
<evidence type="ECO:0000256" key="1">
    <source>
        <dbReference type="SAM" id="Phobius"/>
    </source>
</evidence>
<dbReference type="AlphaFoldDB" id="A0AB33BY40"/>
<protein>
    <submittedName>
        <fullName evidence="2">Uncharacterized protein</fullName>
    </submittedName>
</protein>
<reference evidence="2 3" key="1">
    <citation type="journal article" date="2018" name="Harmful Algae">
        <title>The highly heterogeneous methylated genomes and diverse restriction-modification systems of bloom-forming Microcystis.</title>
        <authorList>
            <person name="Zhao L."/>
            <person name="Song Y."/>
            <person name="Li L."/>
            <person name="Gan N."/>
            <person name="Brand J.J."/>
            <person name="Song L."/>
        </authorList>
    </citation>
    <scope>NUCLEOTIDE SEQUENCE [LARGE SCALE GENOMIC DNA]</scope>
    <source>
        <strain evidence="2 3">PCC 7806SL</strain>
    </source>
</reference>
<keyword evidence="1" id="KW-0472">Membrane</keyword>
<name>A0AB33BY40_MICA7</name>
<sequence length="43" mass="4785">MTKMANRVSLSIKYRDGSENLADGFRLSLSLLIIFLLGLLGEK</sequence>
<evidence type="ECO:0000313" key="2">
    <source>
        <dbReference type="EMBL" id="ARI83623.1"/>
    </source>
</evidence>
<gene>
    <name evidence="2" type="ORF">BH695_4344</name>
</gene>
<evidence type="ECO:0000313" key="3">
    <source>
        <dbReference type="Proteomes" id="UP000192439"/>
    </source>
</evidence>
<accession>A0AB33BY40</accession>
<keyword evidence="1" id="KW-1133">Transmembrane helix</keyword>
<dbReference type="EMBL" id="CP020771">
    <property type="protein sequence ID" value="ARI83623.1"/>
    <property type="molecule type" value="Genomic_DNA"/>
</dbReference>
<keyword evidence="1" id="KW-0812">Transmembrane</keyword>
<feature type="transmembrane region" description="Helical" evidence="1">
    <location>
        <begin position="21"/>
        <end position="40"/>
    </location>
</feature>